<reference evidence="1" key="1">
    <citation type="journal article" date="2015" name="Nature">
        <title>Complex archaea that bridge the gap between prokaryotes and eukaryotes.</title>
        <authorList>
            <person name="Spang A."/>
            <person name="Saw J.H."/>
            <person name="Jorgensen S.L."/>
            <person name="Zaremba-Niedzwiedzka K."/>
            <person name="Martijn J."/>
            <person name="Lind A.E."/>
            <person name="van Eijk R."/>
            <person name="Schleper C."/>
            <person name="Guy L."/>
            <person name="Ettema T.J."/>
        </authorList>
    </citation>
    <scope>NUCLEOTIDE SEQUENCE</scope>
</reference>
<organism evidence="1">
    <name type="scientific">marine sediment metagenome</name>
    <dbReference type="NCBI Taxonomy" id="412755"/>
    <lineage>
        <taxon>unclassified sequences</taxon>
        <taxon>metagenomes</taxon>
        <taxon>ecological metagenomes</taxon>
    </lineage>
</organism>
<accession>A0A0F9KWG4</accession>
<proteinExistence type="predicted"/>
<name>A0A0F9KWG4_9ZZZZ</name>
<comment type="caution">
    <text evidence="1">The sequence shown here is derived from an EMBL/GenBank/DDBJ whole genome shotgun (WGS) entry which is preliminary data.</text>
</comment>
<sequence length="73" mass="8511">MLEGDIQMIKMSKFKIDYAGNNVWANNKQFIAKERTPVHFQRTSMIHYRQLGNVLVQKTSPRTGYIVKLALNK</sequence>
<dbReference type="EMBL" id="LAZR01013934">
    <property type="protein sequence ID" value="KKM19675.1"/>
    <property type="molecule type" value="Genomic_DNA"/>
</dbReference>
<gene>
    <name evidence="1" type="ORF">LCGC14_1653210</name>
</gene>
<dbReference type="AlphaFoldDB" id="A0A0F9KWG4"/>
<evidence type="ECO:0000313" key="1">
    <source>
        <dbReference type="EMBL" id="KKM19675.1"/>
    </source>
</evidence>
<protein>
    <submittedName>
        <fullName evidence="1">Uncharacterized protein</fullName>
    </submittedName>
</protein>